<reference evidence="4" key="1">
    <citation type="submission" date="2025-08" db="UniProtKB">
        <authorList>
            <consortium name="RefSeq"/>
        </authorList>
    </citation>
    <scope>IDENTIFICATION</scope>
    <source>
        <tissue evidence="4">Muscle</tissue>
    </source>
</reference>
<name>A0A9W2WL19_PHYMC</name>
<dbReference type="GeneID" id="112063106"/>
<sequence>MFPLLLLESRAGHLRAQETRVLEGQECRPHQQPWQTALFQGVSPPAPLKLLSPIHTSSHPGNSNQAYQLSSLRKTQKPTFGEIYKVIRGRQRDGVGSRGPERVCVPCLKSQSTLCHMKMIGAQRGCVESHIASWWAEKRGQGLRRHLTLSHLDLRDLPNRYLWVLLGKHHLQKWERPQHRLLPRDLFPHPGFNPDLSAQDHNDDIMLIRLSRKAFLGPAVQPLKLSRTCIPPGTQCLISGWAALSSPQGTALSTTHTLCFMPGV</sequence>
<evidence type="ECO:0000313" key="4">
    <source>
        <dbReference type="RefSeq" id="XP_054939665.1"/>
    </source>
</evidence>
<proteinExistence type="predicted"/>
<dbReference type="PROSITE" id="PS50240">
    <property type="entry name" value="TRYPSIN_DOM"/>
    <property type="match status" value="1"/>
</dbReference>
<evidence type="ECO:0000259" key="2">
    <source>
        <dbReference type="PROSITE" id="PS50240"/>
    </source>
</evidence>
<gene>
    <name evidence="4" type="primary">LOC112063106</name>
</gene>
<dbReference type="InterPro" id="IPR001254">
    <property type="entry name" value="Trypsin_dom"/>
</dbReference>
<dbReference type="PANTHER" id="PTHR24271:SF57">
    <property type="entry name" value="KALLIKREIN-9"/>
    <property type="match status" value="1"/>
</dbReference>
<dbReference type="InterPro" id="IPR009003">
    <property type="entry name" value="Peptidase_S1_PA"/>
</dbReference>
<dbReference type="GO" id="GO:0006508">
    <property type="term" value="P:proteolysis"/>
    <property type="evidence" value="ECO:0007669"/>
    <property type="project" value="InterPro"/>
</dbReference>
<dbReference type="KEGG" id="pcad:112063106"/>
<keyword evidence="3" id="KW-1185">Reference proteome</keyword>
<dbReference type="RefSeq" id="XP_054939665.1">
    <property type="nucleotide sequence ID" value="XM_055083690.1"/>
</dbReference>
<evidence type="ECO:0000256" key="1">
    <source>
        <dbReference type="ARBA" id="ARBA00023157"/>
    </source>
</evidence>
<dbReference type="PANTHER" id="PTHR24271">
    <property type="entry name" value="KALLIKREIN-RELATED"/>
    <property type="match status" value="1"/>
</dbReference>
<keyword evidence="1" id="KW-1015">Disulfide bond</keyword>
<feature type="domain" description="Peptidase S1" evidence="2">
    <location>
        <begin position="21"/>
        <end position="264"/>
    </location>
</feature>
<organism evidence="3 4">
    <name type="scientific">Physeter macrocephalus</name>
    <name type="common">Sperm whale</name>
    <name type="synonym">Physeter catodon</name>
    <dbReference type="NCBI Taxonomy" id="9755"/>
    <lineage>
        <taxon>Eukaryota</taxon>
        <taxon>Metazoa</taxon>
        <taxon>Chordata</taxon>
        <taxon>Craniata</taxon>
        <taxon>Vertebrata</taxon>
        <taxon>Euteleostomi</taxon>
        <taxon>Mammalia</taxon>
        <taxon>Eutheria</taxon>
        <taxon>Laurasiatheria</taxon>
        <taxon>Artiodactyla</taxon>
        <taxon>Whippomorpha</taxon>
        <taxon>Cetacea</taxon>
        <taxon>Odontoceti</taxon>
        <taxon>Physeteridae</taxon>
        <taxon>Physeter</taxon>
    </lineage>
</organism>
<protein>
    <submittedName>
        <fullName evidence="4">Kallikrein-11-like</fullName>
    </submittedName>
</protein>
<dbReference type="SMART" id="SM00020">
    <property type="entry name" value="Tryp_SPc"/>
    <property type="match status" value="1"/>
</dbReference>
<evidence type="ECO:0000313" key="3">
    <source>
        <dbReference type="Proteomes" id="UP000248484"/>
    </source>
</evidence>
<accession>A0A9W2WL19</accession>
<dbReference type="Gene3D" id="2.40.10.10">
    <property type="entry name" value="Trypsin-like serine proteases"/>
    <property type="match status" value="1"/>
</dbReference>
<dbReference type="GO" id="GO:0030141">
    <property type="term" value="C:secretory granule"/>
    <property type="evidence" value="ECO:0007669"/>
    <property type="project" value="TreeGrafter"/>
</dbReference>
<dbReference type="Proteomes" id="UP000248484">
    <property type="component" value="Unplaced"/>
</dbReference>
<dbReference type="AlphaFoldDB" id="A0A9W2WL19"/>
<dbReference type="SUPFAM" id="SSF50494">
    <property type="entry name" value="Trypsin-like serine proteases"/>
    <property type="match status" value="1"/>
</dbReference>
<dbReference type="GO" id="GO:0004252">
    <property type="term" value="F:serine-type endopeptidase activity"/>
    <property type="evidence" value="ECO:0007669"/>
    <property type="project" value="InterPro"/>
</dbReference>
<dbReference type="Pfam" id="PF00089">
    <property type="entry name" value="Trypsin"/>
    <property type="match status" value="1"/>
</dbReference>
<dbReference type="InterPro" id="IPR043504">
    <property type="entry name" value="Peptidase_S1_PA_chymotrypsin"/>
</dbReference>